<accession>A0A9D9ENZ2</accession>
<organism evidence="1 2">
    <name type="scientific">Candidatus Avitreponema avistercoris</name>
    <dbReference type="NCBI Taxonomy" id="2840705"/>
    <lineage>
        <taxon>Bacteria</taxon>
        <taxon>Pseudomonadati</taxon>
        <taxon>Spirochaetota</taxon>
        <taxon>Spirochaetia</taxon>
        <taxon>Spirochaetales</taxon>
        <taxon>Candidatus Avitreponema</taxon>
    </lineage>
</organism>
<reference evidence="1" key="1">
    <citation type="submission" date="2020-10" db="EMBL/GenBank/DDBJ databases">
        <authorList>
            <person name="Gilroy R."/>
        </authorList>
    </citation>
    <scope>NUCLEOTIDE SEQUENCE</scope>
    <source>
        <strain evidence="1">B3-4054</strain>
    </source>
</reference>
<proteinExistence type="predicted"/>
<dbReference type="EMBL" id="JADIMS010000146">
    <property type="protein sequence ID" value="MBO8451003.1"/>
    <property type="molecule type" value="Genomic_DNA"/>
</dbReference>
<evidence type="ECO:0000313" key="1">
    <source>
        <dbReference type="EMBL" id="MBO8451003.1"/>
    </source>
</evidence>
<evidence type="ECO:0000313" key="2">
    <source>
        <dbReference type="Proteomes" id="UP000823616"/>
    </source>
</evidence>
<sequence length="86" mass="9535">MADFFLKISPNIAVGSHIIARLGHIVEKHLDKTEKRWLLVLDPGMRETGIAEQAEKALAEREIEIIGFDDIPTANTTVLENVLSLA</sequence>
<comment type="caution">
    <text evidence="1">The sequence shown here is derived from an EMBL/GenBank/DDBJ whole genome shotgun (WGS) entry which is preliminary data.</text>
</comment>
<gene>
    <name evidence="1" type="ORF">IAA96_07865</name>
</gene>
<feature type="non-terminal residue" evidence="1">
    <location>
        <position position="86"/>
    </location>
</feature>
<dbReference type="AlphaFoldDB" id="A0A9D9ENZ2"/>
<protein>
    <submittedName>
        <fullName evidence="1">Uncharacterized protein</fullName>
    </submittedName>
</protein>
<dbReference type="Gene3D" id="3.40.50.1970">
    <property type="match status" value="1"/>
</dbReference>
<name>A0A9D9ENZ2_9SPIR</name>
<dbReference type="SUPFAM" id="SSF56796">
    <property type="entry name" value="Dehydroquinate synthase-like"/>
    <property type="match status" value="1"/>
</dbReference>
<dbReference type="Proteomes" id="UP000823616">
    <property type="component" value="Unassembled WGS sequence"/>
</dbReference>
<reference evidence="1" key="2">
    <citation type="journal article" date="2021" name="PeerJ">
        <title>Extensive microbial diversity within the chicken gut microbiome revealed by metagenomics and culture.</title>
        <authorList>
            <person name="Gilroy R."/>
            <person name="Ravi A."/>
            <person name="Getino M."/>
            <person name="Pursley I."/>
            <person name="Horton D.L."/>
            <person name="Alikhan N.F."/>
            <person name="Baker D."/>
            <person name="Gharbi K."/>
            <person name="Hall N."/>
            <person name="Watson M."/>
            <person name="Adriaenssens E.M."/>
            <person name="Foster-Nyarko E."/>
            <person name="Jarju S."/>
            <person name="Secka A."/>
            <person name="Antonio M."/>
            <person name="Oren A."/>
            <person name="Chaudhuri R.R."/>
            <person name="La Ragione R."/>
            <person name="Hildebrand F."/>
            <person name="Pallen M.J."/>
        </authorList>
    </citation>
    <scope>NUCLEOTIDE SEQUENCE</scope>
    <source>
        <strain evidence="1">B3-4054</strain>
    </source>
</reference>